<dbReference type="InterPro" id="IPR011008">
    <property type="entry name" value="Dimeric_a/b-barrel"/>
</dbReference>
<feature type="domain" description="EthD" evidence="1">
    <location>
        <begin position="139"/>
        <end position="206"/>
    </location>
</feature>
<evidence type="ECO:0000313" key="2">
    <source>
        <dbReference type="EMBL" id="MFC5752233.1"/>
    </source>
</evidence>
<dbReference type="SUPFAM" id="SSF54909">
    <property type="entry name" value="Dimeric alpha+beta barrel"/>
    <property type="match status" value="1"/>
</dbReference>
<dbReference type="Proteomes" id="UP001596074">
    <property type="component" value="Unassembled WGS sequence"/>
</dbReference>
<sequence length="241" mass="26435">MIKRIRCAARGKGVSAAEFAEAWPGVVAGAAHAPPDVRPSRVAVCTTVPGLEGAAPRHDGVGIEWFADAGHLRGYQAWLLESSGGRTLLRRAVELVEYRASPVVVAEESVMRGEDWLERRWRDGGARLKHMALALRAAGLTPAEFSERWRNHAGRVGRAGPAGAAAIPADARGQAYVQNHPSPRANGEWAYDAVNEVYFDDVEGLRKRIEWFRENVTAQANEDLVRRSWFIAVREEVVPPA</sequence>
<gene>
    <name evidence="2" type="ORF">ACFPZN_42040</name>
</gene>
<keyword evidence="3" id="KW-1185">Reference proteome</keyword>
<dbReference type="InterPro" id="IPR009799">
    <property type="entry name" value="EthD_dom"/>
</dbReference>
<comment type="caution">
    <text evidence="2">The sequence shown here is derived from an EMBL/GenBank/DDBJ whole genome shotgun (WGS) entry which is preliminary data.</text>
</comment>
<organism evidence="2 3">
    <name type="scientific">Actinomadura rugatobispora</name>
    <dbReference type="NCBI Taxonomy" id="1994"/>
    <lineage>
        <taxon>Bacteria</taxon>
        <taxon>Bacillati</taxon>
        <taxon>Actinomycetota</taxon>
        <taxon>Actinomycetes</taxon>
        <taxon>Streptosporangiales</taxon>
        <taxon>Thermomonosporaceae</taxon>
        <taxon>Actinomadura</taxon>
    </lineage>
</organism>
<dbReference type="Gene3D" id="3.30.70.100">
    <property type="match status" value="1"/>
</dbReference>
<reference evidence="3" key="1">
    <citation type="journal article" date="2019" name="Int. J. Syst. Evol. Microbiol.">
        <title>The Global Catalogue of Microorganisms (GCM) 10K type strain sequencing project: providing services to taxonomists for standard genome sequencing and annotation.</title>
        <authorList>
            <consortium name="The Broad Institute Genomics Platform"/>
            <consortium name="The Broad Institute Genome Sequencing Center for Infectious Disease"/>
            <person name="Wu L."/>
            <person name="Ma J."/>
        </authorList>
    </citation>
    <scope>NUCLEOTIDE SEQUENCE [LARGE SCALE GENOMIC DNA]</scope>
    <source>
        <strain evidence="3">KCTC 42087</strain>
    </source>
</reference>
<evidence type="ECO:0000259" key="1">
    <source>
        <dbReference type="Pfam" id="PF07110"/>
    </source>
</evidence>
<accession>A0ABW1ABP5</accession>
<dbReference type="EMBL" id="JBHSON010000083">
    <property type="protein sequence ID" value="MFC5752233.1"/>
    <property type="molecule type" value="Genomic_DNA"/>
</dbReference>
<dbReference type="Pfam" id="PF07110">
    <property type="entry name" value="EthD"/>
    <property type="match status" value="1"/>
</dbReference>
<protein>
    <submittedName>
        <fullName evidence="2">EthD domain-containing protein</fullName>
    </submittedName>
</protein>
<dbReference type="RefSeq" id="WP_378288195.1">
    <property type="nucleotide sequence ID" value="NZ_JBHSON010000083.1"/>
</dbReference>
<evidence type="ECO:0000313" key="3">
    <source>
        <dbReference type="Proteomes" id="UP001596074"/>
    </source>
</evidence>
<proteinExistence type="predicted"/>
<name>A0ABW1ABP5_9ACTN</name>